<dbReference type="Gene3D" id="1.25.40.10">
    <property type="entry name" value="Tetratricopeptide repeat domain"/>
    <property type="match status" value="1"/>
</dbReference>
<gene>
    <name evidence="2" type="ORF">OG549_03770</name>
</gene>
<feature type="region of interest" description="Disordered" evidence="1">
    <location>
        <begin position="577"/>
        <end position="636"/>
    </location>
</feature>
<evidence type="ECO:0008006" key="3">
    <source>
        <dbReference type="Google" id="ProtNLM"/>
    </source>
</evidence>
<proteinExistence type="predicted"/>
<evidence type="ECO:0000256" key="1">
    <source>
        <dbReference type="SAM" id="MobiDB-lite"/>
    </source>
</evidence>
<protein>
    <recommendedName>
        <fullName evidence="3">Tetratricopeptide repeat protein</fullName>
    </recommendedName>
</protein>
<sequence>MVLAVVQTWTTAAVAVGLGAASTAVLGLLVEQVKSQERWPENLAGARPGRVPRVREADDPADWVAQPAGRDNWSETPYVERDVDAELSGLLLHGGFVLLLGESAAGKSRTAYEAVRRTLPAHAWVRPFARSSVAVAVEAARACAPSVLWLDDLENYLGSEGLTVSHVHHLLGQPHPAVLVATIRSEEYRRYDTHEGSRLTGADRDLWRSERAVIARATVVRVERLWSPAELRRTRGLAPSRRIGVALRACDRFGIAESLSCGPELVNLWRDAWACGAHPRGAAVVTAVVDCRRAGLRRPVPVEWVRRAHEPYLAARGGEYLRPESFEEAEDWACRTVRATSSLLAKSTAPVGLTCFDYLLGSDGLEPVPDHLWDTLLPLVQAEEAYDIGLVAHGELRLRHALVALNRAQQDQVPGADFALALVIGDSGHPRQAIDLLQAQAQAQARSQVDPLSVRRQLAHFQGVAGNYAAAARAFRELVHEMTPTLGADHPDTLAARHEAAYYTGEAGRTSTAVAELTALVADRQRVLGADHHQTLATRRSMAWFQGKGGQLDLAIGELSGLLVESRTILGTRDPHTLAYAQPSPSSRGKQAAGNGPPANWPISPTTGRRYWAPATRTPWPRDTNSPSPSRTAAIARAPAPSCPLCCRT</sequence>
<dbReference type="AlphaFoldDB" id="A0AAU2UXM5"/>
<evidence type="ECO:0000313" key="2">
    <source>
        <dbReference type="EMBL" id="WTW59827.1"/>
    </source>
</evidence>
<accession>A0AAU2UXM5</accession>
<reference evidence="2" key="1">
    <citation type="submission" date="2022-10" db="EMBL/GenBank/DDBJ databases">
        <title>The complete genomes of actinobacterial strains from the NBC collection.</title>
        <authorList>
            <person name="Joergensen T.S."/>
            <person name="Alvarez Arevalo M."/>
            <person name="Sterndorff E.B."/>
            <person name="Faurdal D."/>
            <person name="Vuksanovic O."/>
            <person name="Mourched A.-S."/>
            <person name="Charusanti P."/>
            <person name="Shaw S."/>
            <person name="Blin K."/>
            <person name="Weber T."/>
        </authorList>
    </citation>
    <scope>NUCLEOTIDE SEQUENCE</scope>
    <source>
        <strain evidence="2">NBC_00003</strain>
    </source>
</reference>
<name>A0AAU2UXM5_9ACTN</name>
<dbReference type="InterPro" id="IPR011990">
    <property type="entry name" value="TPR-like_helical_dom_sf"/>
</dbReference>
<dbReference type="EMBL" id="CP108318">
    <property type="protein sequence ID" value="WTW59827.1"/>
    <property type="molecule type" value="Genomic_DNA"/>
</dbReference>
<organism evidence="2">
    <name type="scientific">Streptomyces sp. NBC_00003</name>
    <dbReference type="NCBI Taxonomy" id="2903608"/>
    <lineage>
        <taxon>Bacteria</taxon>
        <taxon>Bacillati</taxon>
        <taxon>Actinomycetota</taxon>
        <taxon>Actinomycetes</taxon>
        <taxon>Kitasatosporales</taxon>
        <taxon>Streptomycetaceae</taxon>
        <taxon>Streptomyces</taxon>
    </lineage>
</organism>